<dbReference type="OMA" id="YQICVAP"/>
<dbReference type="PROSITE" id="PS51255">
    <property type="entry name" value="ADPK"/>
    <property type="match status" value="1"/>
</dbReference>
<evidence type="ECO:0000256" key="3">
    <source>
        <dbReference type="ARBA" id="ARBA00022723"/>
    </source>
</evidence>
<evidence type="ECO:0000256" key="5">
    <source>
        <dbReference type="ARBA" id="ARBA00022842"/>
    </source>
</evidence>
<dbReference type="PANTHER" id="PTHR21208">
    <property type="entry name" value="ADP-DEPENDENT GLUCOKINASE"/>
    <property type="match status" value="1"/>
</dbReference>
<dbReference type="SUPFAM" id="SSF53613">
    <property type="entry name" value="Ribokinase-like"/>
    <property type="match status" value="1"/>
</dbReference>
<dbReference type="GO" id="GO:0043843">
    <property type="term" value="F:ADP-specific glucokinase activity"/>
    <property type="evidence" value="ECO:0007669"/>
    <property type="project" value="TreeGrafter"/>
</dbReference>
<dbReference type="EnsemblMetazoa" id="CapteT89456">
    <property type="protein sequence ID" value="CapteP89456"/>
    <property type="gene ID" value="CapteG89456"/>
</dbReference>
<protein>
    <recommendedName>
        <fullName evidence="10">ADP-dependent glucokinase</fullName>
    </recommendedName>
</protein>
<keyword evidence="5" id="KW-0460">Magnesium</keyword>
<evidence type="ECO:0000313" key="7">
    <source>
        <dbReference type="EMBL" id="ELT91139.1"/>
    </source>
</evidence>
<dbReference type="GO" id="GO:0046872">
    <property type="term" value="F:metal ion binding"/>
    <property type="evidence" value="ECO:0007669"/>
    <property type="project" value="UniProtKB-KW"/>
</dbReference>
<dbReference type="AlphaFoldDB" id="R7TBP7"/>
<proteinExistence type="predicted"/>
<dbReference type="STRING" id="283909.R7TBP7"/>
<dbReference type="PANTHER" id="PTHR21208:SF1">
    <property type="entry name" value="ADP-DEPENDENT GLUCOKINASE"/>
    <property type="match status" value="1"/>
</dbReference>
<evidence type="ECO:0000256" key="4">
    <source>
        <dbReference type="ARBA" id="ARBA00022777"/>
    </source>
</evidence>
<reference evidence="9" key="1">
    <citation type="submission" date="2012-12" db="EMBL/GenBank/DDBJ databases">
        <authorList>
            <person name="Hellsten U."/>
            <person name="Grimwood J."/>
            <person name="Chapman J.A."/>
            <person name="Shapiro H."/>
            <person name="Aerts A."/>
            <person name="Otillar R.P."/>
            <person name="Terry A.Y."/>
            <person name="Boore J.L."/>
            <person name="Simakov O."/>
            <person name="Marletaz F."/>
            <person name="Cho S.-J."/>
            <person name="Edsinger-Gonzales E."/>
            <person name="Havlak P."/>
            <person name="Kuo D.-H."/>
            <person name="Larsson T."/>
            <person name="Lv J."/>
            <person name="Arendt D."/>
            <person name="Savage R."/>
            <person name="Osoegawa K."/>
            <person name="de Jong P."/>
            <person name="Lindberg D.R."/>
            <person name="Seaver E.C."/>
            <person name="Weisblat D.A."/>
            <person name="Putnam N.H."/>
            <person name="Grigoriev I.V."/>
            <person name="Rokhsar D.S."/>
        </authorList>
    </citation>
    <scope>NUCLEOTIDE SEQUENCE</scope>
    <source>
        <strain evidence="9">I ESC-2004</strain>
    </source>
</reference>
<keyword evidence="1" id="KW-0963">Cytoplasm</keyword>
<evidence type="ECO:0008006" key="10">
    <source>
        <dbReference type="Google" id="ProtNLM"/>
    </source>
</evidence>
<dbReference type="GO" id="GO:0005783">
    <property type="term" value="C:endoplasmic reticulum"/>
    <property type="evidence" value="ECO:0007669"/>
    <property type="project" value="TreeGrafter"/>
</dbReference>
<dbReference type="EMBL" id="KB310625">
    <property type="protein sequence ID" value="ELT91139.1"/>
    <property type="molecule type" value="Genomic_DNA"/>
</dbReference>
<dbReference type="Pfam" id="PF04587">
    <property type="entry name" value="ADP_PFK_GK"/>
    <property type="match status" value="1"/>
</dbReference>
<evidence type="ECO:0000256" key="2">
    <source>
        <dbReference type="ARBA" id="ARBA00022679"/>
    </source>
</evidence>
<name>R7TBP7_CAPTE</name>
<dbReference type="EMBL" id="AMQN01013949">
    <property type="status" value="NOT_ANNOTATED_CDS"/>
    <property type="molecule type" value="Genomic_DNA"/>
</dbReference>
<evidence type="ECO:0000256" key="6">
    <source>
        <dbReference type="ARBA" id="ARBA00023152"/>
    </source>
</evidence>
<dbReference type="GO" id="GO:0006006">
    <property type="term" value="P:glucose metabolic process"/>
    <property type="evidence" value="ECO:0007669"/>
    <property type="project" value="TreeGrafter"/>
</dbReference>
<keyword evidence="9" id="KW-1185">Reference proteome</keyword>
<accession>R7TBP7</accession>
<dbReference type="Proteomes" id="UP000014760">
    <property type="component" value="Unassembled WGS sequence"/>
</dbReference>
<keyword evidence="2" id="KW-0808">Transferase</keyword>
<keyword evidence="3" id="KW-0479">Metal-binding</keyword>
<evidence type="ECO:0000313" key="8">
    <source>
        <dbReference type="EnsemblMetazoa" id="CapteP89456"/>
    </source>
</evidence>
<reference evidence="8" key="3">
    <citation type="submission" date="2015-06" db="UniProtKB">
        <authorList>
            <consortium name="EnsemblMetazoa"/>
        </authorList>
    </citation>
    <scope>IDENTIFICATION</scope>
</reference>
<reference evidence="7 9" key="2">
    <citation type="journal article" date="2013" name="Nature">
        <title>Insights into bilaterian evolution from three spiralian genomes.</title>
        <authorList>
            <person name="Simakov O."/>
            <person name="Marletaz F."/>
            <person name="Cho S.J."/>
            <person name="Edsinger-Gonzales E."/>
            <person name="Havlak P."/>
            <person name="Hellsten U."/>
            <person name="Kuo D.H."/>
            <person name="Larsson T."/>
            <person name="Lv J."/>
            <person name="Arendt D."/>
            <person name="Savage R."/>
            <person name="Osoegawa K."/>
            <person name="de Jong P."/>
            <person name="Grimwood J."/>
            <person name="Chapman J.A."/>
            <person name="Shapiro H."/>
            <person name="Aerts A."/>
            <person name="Otillar R.P."/>
            <person name="Terry A.Y."/>
            <person name="Boore J.L."/>
            <person name="Grigoriev I.V."/>
            <person name="Lindberg D.R."/>
            <person name="Seaver E.C."/>
            <person name="Weisblat D.A."/>
            <person name="Putnam N.H."/>
            <person name="Rokhsar D.S."/>
        </authorList>
    </citation>
    <scope>NUCLEOTIDE SEQUENCE</scope>
    <source>
        <strain evidence="7 9">I ESC-2004</strain>
    </source>
</reference>
<dbReference type="OrthoDB" id="5847021at2759"/>
<keyword evidence="4" id="KW-0418">Kinase</keyword>
<dbReference type="GO" id="GO:0006096">
    <property type="term" value="P:glycolytic process"/>
    <property type="evidence" value="ECO:0007669"/>
    <property type="project" value="UniProtKB-KW"/>
</dbReference>
<evidence type="ECO:0000313" key="9">
    <source>
        <dbReference type="Proteomes" id="UP000014760"/>
    </source>
</evidence>
<dbReference type="HOGENOM" id="CLU_032362_0_0_1"/>
<sequence>MFVGFKSGSLALIAIVLAYMYTKNTDDYLQQHLDEVLSGLLRAEEKVPFGGEQLASPKVAVGFGACLDVLGDADDILKHVNAQPPSLPQHFDHIENLEQLEKVFAYFFRHGAAAERYVDNSTFFSKLARGAETLSDVTVTLGGNAPVMASRFLSEGCQVMLGAKMTESLKSQLSPEVIVAGGNVDEDDIHLVMEYKKGQQWGPYVSPRANRFIVHNDQNNPTLSSLDLFAEQVSVFSPSLLVVGGLQMLDNFPFKAGERKGHLGRLESFLKETPRETRVHFEMASFAEEACLKDVIDSVVYYSDSLGMNEQELPNLHSLLTSGNITLISDPYPRVATALDHMRAIYSLLKNTPETHGRRRLTRLHVHTLAFQAILTTKGSSWKNTMSAAAKASLTANRHTCGSPAIQTHKAKILMDESFSTTREGGHRVHFHSERPVSCWQEDDFDICIAPVLVCTEVVQTAGGGDNISSAGLVLQI</sequence>
<organism evidence="7">
    <name type="scientific">Capitella teleta</name>
    <name type="common">Polychaete worm</name>
    <dbReference type="NCBI Taxonomy" id="283909"/>
    <lineage>
        <taxon>Eukaryota</taxon>
        <taxon>Metazoa</taxon>
        <taxon>Spiralia</taxon>
        <taxon>Lophotrochozoa</taxon>
        <taxon>Annelida</taxon>
        <taxon>Polychaeta</taxon>
        <taxon>Sedentaria</taxon>
        <taxon>Scolecida</taxon>
        <taxon>Capitellidae</taxon>
        <taxon>Capitella</taxon>
    </lineage>
</organism>
<gene>
    <name evidence="7" type="ORF">CAPTEDRAFT_89456</name>
</gene>
<dbReference type="Gene3D" id="3.40.1190.20">
    <property type="match status" value="1"/>
</dbReference>
<dbReference type="InterPro" id="IPR029056">
    <property type="entry name" value="Ribokinase-like"/>
</dbReference>
<keyword evidence="6" id="KW-0324">Glycolysis</keyword>
<evidence type="ECO:0000256" key="1">
    <source>
        <dbReference type="ARBA" id="ARBA00022490"/>
    </source>
</evidence>
<dbReference type="InterPro" id="IPR007666">
    <property type="entry name" value="ADP_PFK/GK"/>
</dbReference>
<dbReference type="FunCoup" id="R7TBP7">
    <property type="interactions" value="1304"/>
</dbReference>